<dbReference type="Proteomes" id="UP000257109">
    <property type="component" value="Unassembled WGS sequence"/>
</dbReference>
<protein>
    <submittedName>
        <fullName evidence="1">Uncharacterized protein</fullName>
    </submittedName>
</protein>
<evidence type="ECO:0000313" key="1">
    <source>
        <dbReference type="EMBL" id="RDX95347.1"/>
    </source>
</evidence>
<organism evidence="1 2">
    <name type="scientific">Mucuna pruriens</name>
    <name type="common">Velvet bean</name>
    <name type="synonym">Dolichos pruriens</name>
    <dbReference type="NCBI Taxonomy" id="157652"/>
    <lineage>
        <taxon>Eukaryota</taxon>
        <taxon>Viridiplantae</taxon>
        <taxon>Streptophyta</taxon>
        <taxon>Embryophyta</taxon>
        <taxon>Tracheophyta</taxon>
        <taxon>Spermatophyta</taxon>
        <taxon>Magnoliopsida</taxon>
        <taxon>eudicotyledons</taxon>
        <taxon>Gunneridae</taxon>
        <taxon>Pentapetalae</taxon>
        <taxon>rosids</taxon>
        <taxon>fabids</taxon>
        <taxon>Fabales</taxon>
        <taxon>Fabaceae</taxon>
        <taxon>Papilionoideae</taxon>
        <taxon>50 kb inversion clade</taxon>
        <taxon>NPAAA clade</taxon>
        <taxon>indigoferoid/millettioid clade</taxon>
        <taxon>Phaseoleae</taxon>
        <taxon>Mucuna</taxon>
    </lineage>
</organism>
<feature type="non-terminal residue" evidence="1">
    <location>
        <position position="1"/>
    </location>
</feature>
<proteinExistence type="predicted"/>
<dbReference type="EMBL" id="QJKJ01004152">
    <property type="protein sequence ID" value="RDX95347.1"/>
    <property type="molecule type" value="Genomic_DNA"/>
</dbReference>
<keyword evidence="2" id="KW-1185">Reference proteome</keyword>
<sequence>MQLHSCVFAFFEFSNFTDVADLANFECTCDRGNESKAFRSCRGCSKSTSLTIYYATTNLRVETITWSPKPKQEERLLQVLRKHRKAIGWTLADLLRIHPSICMHRILLEEGSLTNEAAIEVTEPHYS</sequence>
<dbReference type="OrthoDB" id="1752182at2759"/>
<gene>
    <name evidence="1" type="ORF">CR513_22142</name>
</gene>
<evidence type="ECO:0000313" key="2">
    <source>
        <dbReference type="Proteomes" id="UP000257109"/>
    </source>
</evidence>
<reference evidence="1" key="1">
    <citation type="submission" date="2018-05" db="EMBL/GenBank/DDBJ databases">
        <title>Draft genome of Mucuna pruriens seed.</title>
        <authorList>
            <person name="Nnadi N.E."/>
            <person name="Vos R."/>
            <person name="Hasami M.H."/>
            <person name="Devisetty U.K."/>
            <person name="Aguiy J.C."/>
        </authorList>
    </citation>
    <scope>NUCLEOTIDE SEQUENCE [LARGE SCALE GENOMIC DNA]</scope>
    <source>
        <strain evidence="1">JCA_2017</strain>
    </source>
</reference>
<name>A0A371GXS5_MUCPR</name>
<accession>A0A371GXS5</accession>
<comment type="caution">
    <text evidence="1">The sequence shown here is derived from an EMBL/GenBank/DDBJ whole genome shotgun (WGS) entry which is preliminary data.</text>
</comment>
<dbReference type="AlphaFoldDB" id="A0A371GXS5"/>